<dbReference type="CDD" id="cd01948">
    <property type="entry name" value="EAL"/>
    <property type="match status" value="1"/>
</dbReference>
<evidence type="ECO:0000256" key="1">
    <source>
        <dbReference type="PROSITE-ProRule" id="PRU00169"/>
    </source>
</evidence>
<dbReference type="InterPro" id="IPR001789">
    <property type="entry name" value="Sig_transdc_resp-reg_receiver"/>
</dbReference>
<evidence type="ECO:0000259" key="3">
    <source>
        <dbReference type="PROSITE" id="PS50883"/>
    </source>
</evidence>
<organism evidence="4 5">
    <name type="scientific">Massilia agrisoli</name>
    <dbReference type="NCBI Taxonomy" id="2892444"/>
    <lineage>
        <taxon>Bacteria</taxon>
        <taxon>Pseudomonadati</taxon>
        <taxon>Pseudomonadota</taxon>
        <taxon>Betaproteobacteria</taxon>
        <taxon>Burkholderiales</taxon>
        <taxon>Oxalobacteraceae</taxon>
        <taxon>Telluria group</taxon>
        <taxon>Massilia</taxon>
    </lineage>
</organism>
<dbReference type="Gene3D" id="3.40.50.2300">
    <property type="match status" value="1"/>
</dbReference>
<dbReference type="InterPro" id="IPR011006">
    <property type="entry name" value="CheY-like_superfamily"/>
</dbReference>
<dbReference type="SUPFAM" id="SSF52172">
    <property type="entry name" value="CheY-like"/>
    <property type="match status" value="1"/>
</dbReference>
<comment type="caution">
    <text evidence="4">The sequence shown here is derived from an EMBL/GenBank/DDBJ whole genome shotgun (WGS) entry which is preliminary data.</text>
</comment>
<sequence length="404" mass="43955">MNGCRLLILDDDESIARTVALIAASGGAQSRICTSAHEFLDLAAAWEPTHLFVDLQMPDMDGLQVLSELAKRGCRARIIISSGVGARVLEAAVLSANELGLDVCGMLAKPFRLNELRALLFEANGEPTRLAEAARPLPAPAFKPGVADLQTALDQKHLFVVYQPKIHCSTGRLSGLEALVRWQHPDHGIITPDRFIPLAEEAGLIDAITLAVLNDALPWFAKWSLDYEKLGELTLSINISARSLGRPELIDSIVNLCTHSGVSPSKLIFELTETAAMDEPVAALTLLTRLRVHGFLLSLDDFGTGYSSMLQLVRLPFSELKIDRSFVASAATSQESRAVIRCITDLGRSLGMKTTAEGVEDSATHAYLQEIGCDLAQGYLFSRPLTPMLLANWMDKHLERFGAD</sequence>
<dbReference type="PROSITE" id="PS50883">
    <property type="entry name" value="EAL"/>
    <property type="match status" value="1"/>
</dbReference>
<dbReference type="PANTHER" id="PTHR33121:SF71">
    <property type="entry name" value="OXYGEN SENSOR PROTEIN DOSP"/>
    <property type="match status" value="1"/>
</dbReference>
<dbReference type="Proteomes" id="UP001198701">
    <property type="component" value="Unassembled WGS sequence"/>
</dbReference>
<dbReference type="PANTHER" id="PTHR33121">
    <property type="entry name" value="CYCLIC DI-GMP PHOSPHODIESTERASE PDEF"/>
    <property type="match status" value="1"/>
</dbReference>
<evidence type="ECO:0000259" key="2">
    <source>
        <dbReference type="PROSITE" id="PS50110"/>
    </source>
</evidence>
<feature type="domain" description="Response regulatory" evidence="2">
    <location>
        <begin position="5"/>
        <end position="124"/>
    </location>
</feature>
<keyword evidence="1" id="KW-0597">Phosphoprotein</keyword>
<gene>
    <name evidence="4" type="ORF">LMJ30_11950</name>
</gene>
<dbReference type="Pfam" id="PF00072">
    <property type="entry name" value="Response_reg"/>
    <property type="match status" value="1"/>
</dbReference>
<accession>A0ABS8IUY2</accession>
<dbReference type="Gene3D" id="3.20.20.450">
    <property type="entry name" value="EAL domain"/>
    <property type="match status" value="1"/>
</dbReference>
<dbReference type="InterPro" id="IPR035919">
    <property type="entry name" value="EAL_sf"/>
</dbReference>
<evidence type="ECO:0000313" key="5">
    <source>
        <dbReference type="Proteomes" id="UP001198701"/>
    </source>
</evidence>
<dbReference type="SMART" id="SM00448">
    <property type="entry name" value="REC"/>
    <property type="match status" value="1"/>
</dbReference>
<protein>
    <submittedName>
        <fullName evidence="4">EAL domain-containing response regulator</fullName>
    </submittedName>
</protein>
<dbReference type="SMART" id="SM00052">
    <property type="entry name" value="EAL"/>
    <property type="match status" value="1"/>
</dbReference>
<reference evidence="4 5" key="1">
    <citation type="submission" date="2021-11" db="EMBL/GenBank/DDBJ databases">
        <authorList>
            <person name="Huq M.A."/>
        </authorList>
    </citation>
    <scope>NUCLEOTIDE SEQUENCE [LARGE SCALE GENOMIC DNA]</scope>
    <source>
        <strain evidence="4 5">MAHUQ-52</strain>
    </source>
</reference>
<name>A0ABS8IUY2_9BURK</name>
<evidence type="ECO:0000313" key="4">
    <source>
        <dbReference type="EMBL" id="MCC6071673.1"/>
    </source>
</evidence>
<dbReference type="InterPro" id="IPR001633">
    <property type="entry name" value="EAL_dom"/>
</dbReference>
<dbReference type="SUPFAM" id="SSF141868">
    <property type="entry name" value="EAL domain-like"/>
    <property type="match status" value="1"/>
</dbReference>
<dbReference type="Pfam" id="PF00563">
    <property type="entry name" value="EAL"/>
    <property type="match status" value="1"/>
</dbReference>
<dbReference type="EMBL" id="JAJHPV010000013">
    <property type="protein sequence ID" value="MCC6071673.1"/>
    <property type="molecule type" value="Genomic_DNA"/>
</dbReference>
<dbReference type="PROSITE" id="PS50110">
    <property type="entry name" value="RESPONSE_REGULATORY"/>
    <property type="match status" value="1"/>
</dbReference>
<dbReference type="RefSeq" id="WP_229432569.1">
    <property type="nucleotide sequence ID" value="NZ_JAJHPV010000013.1"/>
</dbReference>
<feature type="domain" description="EAL" evidence="3">
    <location>
        <begin position="142"/>
        <end position="398"/>
    </location>
</feature>
<feature type="modified residue" description="4-aspartylphosphate" evidence="1">
    <location>
        <position position="54"/>
    </location>
</feature>
<proteinExistence type="predicted"/>
<dbReference type="InterPro" id="IPR050706">
    <property type="entry name" value="Cyclic-di-GMP_PDE-like"/>
</dbReference>
<keyword evidence="5" id="KW-1185">Reference proteome</keyword>